<feature type="transmembrane region" description="Helical" evidence="1">
    <location>
        <begin position="77"/>
        <end position="94"/>
    </location>
</feature>
<gene>
    <name evidence="2" type="ORF">VKT23_015452</name>
</gene>
<keyword evidence="3" id="KW-1185">Reference proteome</keyword>
<evidence type="ECO:0000313" key="3">
    <source>
        <dbReference type="Proteomes" id="UP001498398"/>
    </source>
</evidence>
<proteinExistence type="predicted"/>
<keyword evidence="1" id="KW-1133">Transmembrane helix</keyword>
<evidence type="ECO:0000313" key="2">
    <source>
        <dbReference type="EMBL" id="KAK7444055.1"/>
    </source>
</evidence>
<sequence>MSSRTGSLKKHLASFLSVETGSLEDQLDPFLSVEASITEPISTLSLMYFIYGIYVMVFGQCMRALYRAPNRPNAKFYLIGSVSLFVLGTLRNVVETWLVVRQAVMYHNAARTGIYDGLVNYLVNGDTIKVVQGHT</sequence>
<keyword evidence="1" id="KW-0472">Membrane</keyword>
<keyword evidence="1" id="KW-0812">Transmembrane</keyword>
<organism evidence="2 3">
    <name type="scientific">Marasmiellus scandens</name>
    <dbReference type="NCBI Taxonomy" id="2682957"/>
    <lineage>
        <taxon>Eukaryota</taxon>
        <taxon>Fungi</taxon>
        <taxon>Dikarya</taxon>
        <taxon>Basidiomycota</taxon>
        <taxon>Agaricomycotina</taxon>
        <taxon>Agaricomycetes</taxon>
        <taxon>Agaricomycetidae</taxon>
        <taxon>Agaricales</taxon>
        <taxon>Marasmiineae</taxon>
        <taxon>Omphalotaceae</taxon>
        <taxon>Marasmiellus</taxon>
    </lineage>
</organism>
<evidence type="ECO:0000256" key="1">
    <source>
        <dbReference type="SAM" id="Phobius"/>
    </source>
</evidence>
<dbReference type="Proteomes" id="UP001498398">
    <property type="component" value="Unassembled WGS sequence"/>
</dbReference>
<comment type="caution">
    <text evidence="2">The sequence shown here is derived from an EMBL/GenBank/DDBJ whole genome shotgun (WGS) entry which is preliminary data.</text>
</comment>
<name>A0ABR1J288_9AGAR</name>
<dbReference type="EMBL" id="JBANRG010000052">
    <property type="protein sequence ID" value="KAK7444055.1"/>
    <property type="molecule type" value="Genomic_DNA"/>
</dbReference>
<reference evidence="2 3" key="1">
    <citation type="submission" date="2024-01" db="EMBL/GenBank/DDBJ databases">
        <title>A draft genome for the cacao thread blight pathogen Marasmiellus scandens.</title>
        <authorList>
            <person name="Baruah I.K."/>
            <person name="Leung J."/>
            <person name="Bukari Y."/>
            <person name="Amoako-Attah I."/>
            <person name="Meinhardt L.W."/>
            <person name="Bailey B.A."/>
            <person name="Cohen S.P."/>
        </authorList>
    </citation>
    <scope>NUCLEOTIDE SEQUENCE [LARGE SCALE GENOMIC DNA]</scope>
    <source>
        <strain evidence="2 3">GH-19</strain>
    </source>
</reference>
<evidence type="ECO:0008006" key="4">
    <source>
        <dbReference type="Google" id="ProtNLM"/>
    </source>
</evidence>
<feature type="transmembrane region" description="Helical" evidence="1">
    <location>
        <begin position="46"/>
        <end position="65"/>
    </location>
</feature>
<protein>
    <recommendedName>
        <fullName evidence="4">Very-long-chain 3-oxoacyl-CoA synthase</fullName>
    </recommendedName>
</protein>
<accession>A0ABR1J288</accession>